<dbReference type="STRING" id="1448320.A0A319DLE9"/>
<dbReference type="AlphaFoldDB" id="A0A319DLE9"/>
<dbReference type="InterPro" id="IPR055530">
    <property type="entry name" value="DUF7104"/>
</dbReference>
<dbReference type="VEuPathDB" id="FungiDB:BO71DRAFT_432256"/>
<name>A0A319DLE9_9EURO</name>
<dbReference type="Pfam" id="PF23397">
    <property type="entry name" value="DUF7104"/>
    <property type="match status" value="1"/>
</dbReference>
<reference evidence="1 2" key="1">
    <citation type="submission" date="2018-02" db="EMBL/GenBank/DDBJ databases">
        <title>The genomes of Aspergillus section Nigri reveals drivers in fungal speciation.</title>
        <authorList>
            <consortium name="DOE Joint Genome Institute"/>
            <person name="Vesth T.C."/>
            <person name="Nybo J."/>
            <person name="Theobald S."/>
            <person name="Brandl J."/>
            <person name="Frisvad J.C."/>
            <person name="Nielsen K.F."/>
            <person name="Lyhne E.K."/>
            <person name="Kogle M.E."/>
            <person name="Kuo A."/>
            <person name="Riley R."/>
            <person name="Clum A."/>
            <person name="Nolan M."/>
            <person name="Lipzen A."/>
            <person name="Salamov A."/>
            <person name="Henrissat B."/>
            <person name="Wiebenga A."/>
            <person name="De vries R.P."/>
            <person name="Grigoriev I.V."/>
            <person name="Mortensen U.H."/>
            <person name="Andersen M.R."/>
            <person name="Baker S.E."/>
        </authorList>
    </citation>
    <scope>NUCLEOTIDE SEQUENCE [LARGE SCALE GENOMIC DNA]</scope>
    <source>
        <strain evidence="1 2">CBS 707.79</strain>
    </source>
</reference>
<evidence type="ECO:0000313" key="2">
    <source>
        <dbReference type="Proteomes" id="UP000247810"/>
    </source>
</evidence>
<protein>
    <submittedName>
        <fullName evidence="1">Uncharacterized protein</fullName>
    </submittedName>
</protein>
<proteinExistence type="predicted"/>
<organism evidence="1 2">
    <name type="scientific">Aspergillus ellipticus CBS 707.79</name>
    <dbReference type="NCBI Taxonomy" id="1448320"/>
    <lineage>
        <taxon>Eukaryota</taxon>
        <taxon>Fungi</taxon>
        <taxon>Dikarya</taxon>
        <taxon>Ascomycota</taxon>
        <taxon>Pezizomycotina</taxon>
        <taxon>Eurotiomycetes</taxon>
        <taxon>Eurotiomycetidae</taxon>
        <taxon>Eurotiales</taxon>
        <taxon>Aspergillaceae</taxon>
        <taxon>Aspergillus</taxon>
        <taxon>Aspergillus subgen. Circumdati</taxon>
    </lineage>
</organism>
<keyword evidence="2" id="KW-1185">Reference proteome</keyword>
<dbReference type="EMBL" id="KZ825926">
    <property type="protein sequence ID" value="PYH92093.1"/>
    <property type="molecule type" value="Genomic_DNA"/>
</dbReference>
<gene>
    <name evidence="1" type="ORF">BO71DRAFT_432256</name>
</gene>
<sequence length="306" mass="34707">MPPQPHDNVMGIEDGASIGLQPDYHLQWHEVFDRVARHVTLIPLKGIDMTYDYQQINITYSEAGPILDYPREQWSLQASAEPVQQRDIVCYLHGSLHPLIVRLCNDHFTVIVSTVILQPSSRDLKGLDMIPAQDAPSTPGWVDEIYMTREMSVADGKTNGRERYQQELISVMPNHHEGALQTTNRLRDMVLIIDAYRGERLPVSEDVVKAATANERNAWTWGIAAVCEALSKCLPMSEDVVKAPALNSGRAIMRELFEYYGDEFFDSTQLSPDAVAYEGYAGHRMIERLFRHYEAKVSQSRKYVIG</sequence>
<accession>A0A319DLE9</accession>
<dbReference type="OrthoDB" id="3477286at2759"/>
<evidence type="ECO:0000313" key="1">
    <source>
        <dbReference type="EMBL" id="PYH92093.1"/>
    </source>
</evidence>
<dbReference type="Proteomes" id="UP000247810">
    <property type="component" value="Unassembled WGS sequence"/>
</dbReference>